<feature type="region of interest" description="Disordered" evidence="1">
    <location>
        <begin position="16"/>
        <end position="39"/>
    </location>
</feature>
<gene>
    <name evidence="2" type="ORF">NEZAVI_LOCUS14598</name>
</gene>
<keyword evidence="3" id="KW-1185">Reference proteome</keyword>
<organism evidence="2 3">
    <name type="scientific">Nezara viridula</name>
    <name type="common">Southern green stink bug</name>
    <name type="synonym">Cimex viridulus</name>
    <dbReference type="NCBI Taxonomy" id="85310"/>
    <lineage>
        <taxon>Eukaryota</taxon>
        <taxon>Metazoa</taxon>
        <taxon>Ecdysozoa</taxon>
        <taxon>Arthropoda</taxon>
        <taxon>Hexapoda</taxon>
        <taxon>Insecta</taxon>
        <taxon>Pterygota</taxon>
        <taxon>Neoptera</taxon>
        <taxon>Paraneoptera</taxon>
        <taxon>Hemiptera</taxon>
        <taxon>Heteroptera</taxon>
        <taxon>Panheteroptera</taxon>
        <taxon>Pentatomomorpha</taxon>
        <taxon>Pentatomoidea</taxon>
        <taxon>Pentatomidae</taxon>
        <taxon>Pentatominae</taxon>
        <taxon>Nezara</taxon>
    </lineage>
</organism>
<feature type="region of interest" description="Disordered" evidence="1">
    <location>
        <begin position="227"/>
        <end position="252"/>
    </location>
</feature>
<proteinExistence type="predicted"/>
<evidence type="ECO:0000313" key="2">
    <source>
        <dbReference type="EMBL" id="CAH1406720.1"/>
    </source>
</evidence>
<evidence type="ECO:0000313" key="3">
    <source>
        <dbReference type="Proteomes" id="UP001152798"/>
    </source>
</evidence>
<dbReference type="EMBL" id="OV725082">
    <property type="protein sequence ID" value="CAH1406720.1"/>
    <property type="molecule type" value="Genomic_DNA"/>
</dbReference>
<dbReference type="Proteomes" id="UP001152798">
    <property type="component" value="Chromosome 6"/>
</dbReference>
<sequence length="252" mass="27339">MNLQKDCRCRRKIDFDKPSDPLNGGHGRVEGITGMTQDKHRDRADVLIRDTQHITPPPPLQHSSYSQDTSPGTHYPLIFSATKDVVRKLKGAYFQRTISKLSSRDKAGPDVRTLLLQNCHVQDISRASETPKLEAQRRRPPPLCSELNSIVPGAVHGYHRILAGPLGRIGNGEASPQYKKEGSILEMSKSSDEGAKGFPDCTSSRNPCLGNMGTCYIDPAGLGPCLGASSHDDGSRVTTADEQGVSSSYGSK</sequence>
<dbReference type="AlphaFoldDB" id="A0A9P0MWB0"/>
<feature type="compositionally biased region" description="Polar residues" evidence="1">
    <location>
        <begin position="236"/>
        <end position="252"/>
    </location>
</feature>
<name>A0A9P0MWB0_NEZVI</name>
<reference evidence="2" key="1">
    <citation type="submission" date="2022-01" db="EMBL/GenBank/DDBJ databases">
        <authorList>
            <person name="King R."/>
        </authorList>
    </citation>
    <scope>NUCLEOTIDE SEQUENCE</scope>
</reference>
<evidence type="ECO:0000256" key="1">
    <source>
        <dbReference type="SAM" id="MobiDB-lite"/>
    </source>
</evidence>
<accession>A0A9P0MWB0</accession>
<protein>
    <submittedName>
        <fullName evidence="2">Uncharacterized protein</fullName>
    </submittedName>
</protein>